<feature type="compositionally biased region" description="Basic residues" evidence="1">
    <location>
        <begin position="309"/>
        <end position="325"/>
    </location>
</feature>
<evidence type="ECO:0000256" key="1">
    <source>
        <dbReference type="SAM" id="MobiDB-lite"/>
    </source>
</evidence>
<reference evidence="2 3" key="1">
    <citation type="journal article" date="2019" name="Nat. Ecol. Evol.">
        <title>Megaphylogeny resolves global patterns of mushroom evolution.</title>
        <authorList>
            <person name="Varga T."/>
            <person name="Krizsan K."/>
            <person name="Foldi C."/>
            <person name="Dima B."/>
            <person name="Sanchez-Garcia M."/>
            <person name="Sanchez-Ramirez S."/>
            <person name="Szollosi G.J."/>
            <person name="Szarkandi J.G."/>
            <person name="Papp V."/>
            <person name="Albert L."/>
            <person name="Andreopoulos W."/>
            <person name="Angelini C."/>
            <person name="Antonin V."/>
            <person name="Barry K.W."/>
            <person name="Bougher N.L."/>
            <person name="Buchanan P."/>
            <person name="Buyck B."/>
            <person name="Bense V."/>
            <person name="Catcheside P."/>
            <person name="Chovatia M."/>
            <person name="Cooper J."/>
            <person name="Damon W."/>
            <person name="Desjardin D."/>
            <person name="Finy P."/>
            <person name="Geml J."/>
            <person name="Haridas S."/>
            <person name="Hughes K."/>
            <person name="Justo A."/>
            <person name="Karasinski D."/>
            <person name="Kautmanova I."/>
            <person name="Kiss B."/>
            <person name="Kocsube S."/>
            <person name="Kotiranta H."/>
            <person name="LaButti K.M."/>
            <person name="Lechner B.E."/>
            <person name="Liimatainen K."/>
            <person name="Lipzen A."/>
            <person name="Lukacs Z."/>
            <person name="Mihaltcheva S."/>
            <person name="Morgado L.N."/>
            <person name="Niskanen T."/>
            <person name="Noordeloos M.E."/>
            <person name="Ohm R.A."/>
            <person name="Ortiz-Santana B."/>
            <person name="Ovrebo C."/>
            <person name="Racz N."/>
            <person name="Riley R."/>
            <person name="Savchenko A."/>
            <person name="Shiryaev A."/>
            <person name="Soop K."/>
            <person name="Spirin V."/>
            <person name="Szebenyi C."/>
            <person name="Tomsovsky M."/>
            <person name="Tulloss R.E."/>
            <person name="Uehling J."/>
            <person name="Grigoriev I.V."/>
            <person name="Vagvolgyi C."/>
            <person name="Papp T."/>
            <person name="Martin F.M."/>
            <person name="Miettinen O."/>
            <person name="Hibbett D.S."/>
            <person name="Nagy L.G."/>
        </authorList>
    </citation>
    <scope>NUCLEOTIDE SEQUENCE [LARGE SCALE GENOMIC DNA]</scope>
    <source>
        <strain evidence="2 3">FP101781</strain>
    </source>
</reference>
<keyword evidence="3" id="KW-1185">Reference proteome</keyword>
<dbReference type="EMBL" id="QPFP01000091">
    <property type="protein sequence ID" value="TEB22437.1"/>
    <property type="molecule type" value="Genomic_DNA"/>
</dbReference>
<feature type="region of interest" description="Disordered" evidence="1">
    <location>
        <begin position="193"/>
        <end position="222"/>
    </location>
</feature>
<evidence type="ECO:0000313" key="3">
    <source>
        <dbReference type="Proteomes" id="UP000298030"/>
    </source>
</evidence>
<dbReference type="STRING" id="71717.A0A4Y7SKK9"/>
<evidence type="ECO:0000313" key="2">
    <source>
        <dbReference type="EMBL" id="TEB22437.1"/>
    </source>
</evidence>
<organism evidence="2 3">
    <name type="scientific">Coprinellus micaceus</name>
    <name type="common">Glistening ink-cap mushroom</name>
    <name type="synonym">Coprinus micaceus</name>
    <dbReference type="NCBI Taxonomy" id="71717"/>
    <lineage>
        <taxon>Eukaryota</taxon>
        <taxon>Fungi</taxon>
        <taxon>Dikarya</taxon>
        <taxon>Basidiomycota</taxon>
        <taxon>Agaricomycotina</taxon>
        <taxon>Agaricomycetes</taxon>
        <taxon>Agaricomycetidae</taxon>
        <taxon>Agaricales</taxon>
        <taxon>Agaricineae</taxon>
        <taxon>Psathyrellaceae</taxon>
        <taxon>Coprinellus</taxon>
    </lineage>
</organism>
<protein>
    <submittedName>
        <fullName evidence="2">Uncharacterized protein</fullName>
    </submittedName>
</protein>
<dbReference type="Proteomes" id="UP000298030">
    <property type="component" value="Unassembled WGS sequence"/>
</dbReference>
<dbReference type="OrthoDB" id="2999252at2759"/>
<feature type="compositionally biased region" description="Low complexity" evidence="1">
    <location>
        <begin position="342"/>
        <end position="354"/>
    </location>
</feature>
<proteinExistence type="predicted"/>
<dbReference type="AlphaFoldDB" id="A0A4Y7SKK9"/>
<name>A0A4Y7SKK9_COPMI</name>
<comment type="caution">
    <text evidence="2">The sequence shown here is derived from an EMBL/GenBank/DDBJ whole genome shotgun (WGS) entry which is preliminary data.</text>
</comment>
<feature type="compositionally biased region" description="Low complexity" evidence="1">
    <location>
        <begin position="212"/>
        <end position="222"/>
    </location>
</feature>
<accession>A0A4Y7SKK9</accession>
<feature type="region of interest" description="Disordered" evidence="1">
    <location>
        <begin position="262"/>
        <end position="290"/>
    </location>
</feature>
<sequence>MWNSRMEYSPMGVMEQQAHVSHLGLVAWAWSSGTGDGSAEHGMGNGMTLHRALGMAEFNGSLKGVPWVTEVMALGGWTKVEMICLAIHTKLGQYNRPIFFATSQECEQFFLKLQTVEAAGYPILKMIYTNFAHRITLCYRIVVKGWPLNTFVSPSDIKTKANVKILQKAFTDGTAYFEKLSDDDYNTFCKALSKADQPSEDGKQPGDEEEGTNNTPININITPNPVPDCIPSFTLPTTFLASPSPPTHPMIQFTPANTAATNASPVTYEPAPPSTTTTSSTLSTSGGKRKWDPFIPVHAANSQLVSITKKPRKTQSNKGVHHGPRKNMPVPSPSPATIRAVNNANSMNNNGNLP</sequence>
<feature type="compositionally biased region" description="Low complexity" evidence="1">
    <location>
        <begin position="274"/>
        <end position="285"/>
    </location>
</feature>
<gene>
    <name evidence="2" type="ORF">FA13DRAFT_1716045</name>
</gene>
<feature type="region of interest" description="Disordered" evidence="1">
    <location>
        <begin position="308"/>
        <end position="354"/>
    </location>
</feature>